<dbReference type="GO" id="GO:0071555">
    <property type="term" value="P:cell wall organization"/>
    <property type="evidence" value="ECO:0007669"/>
    <property type="project" value="UniProtKB-KW"/>
</dbReference>
<comment type="subunit">
    <text evidence="20">Homotrimer.</text>
</comment>
<keyword evidence="11 20" id="KW-0460">Magnesium</keyword>
<dbReference type="GO" id="GO:0009245">
    <property type="term" value="P:lipid A biosynthetic process"/>
    <property type="evidence" value="ECO:0007669"/>
    <property type="project" value="UniProtKB-UniRule"/>
</dbReference>
<evidence type="ECO:0000256" key="12">
    <source>
        <dbReference type="ARBA" id="ARBA00022960"/>
    </source>
</evidence>
<comment type="subcellular location">
    <subcellularLocation>
        <location evidence="1 20">Cytoplasm</location>
    </subcellularLocation>
</comment>
<dbReference type="InterPro" id="IPR050065">
    <property type="entry name" value="GlmU-like"/>
</dbReference>
<dbReference type="UniPathway" id="UPA00973"/>
<evidence type="ECO:0000256" key="11">
    <source>
        <dbReference type="ARBA" id="ARBA00022842"/>
    </source>
</evidence>
<comment type="caution">
    <text evidence="22">The sequence shown here is derived from an EMBL/GenBank/DDBJ whole genome shotgun (WGS) entry which is preliminary data.</text>
</comment>
<keyword evidence="15 20" id="KW-0012">Acyltransferase</keyword>
<dbReference type="GO" id="GO:0019134">
    <property type="term" value="F:glucosamine-1-phosphate N-acetyltransferase activity"/>
    <property type="evidence" value="ECO:0007669"/>
    <property type="project" value="UniProtKB-UniRule"/>
</dbReference>
<keyword evidence="8 20" id="KW-0548">Nucleotidyltransferase</keyword>
<dbReference type="GO" id="GO:0003977">
    <property type="term" value="F:UDP-N-acetylglucosamine diphosphorylase activity"/>
    <property type="evidence" value="ECO:0007669"/>
    <property type="project" value="UniProtKB-UniRule"/>
</dbReference>
<feature type="binding site" evidence="20">
    <location>
        <position position="102"/>
    </location>
    <ligand>
        <name>Mg(2+)</name>
        <dbReference type="ChEBI" id="CHEBI:18420"/>
    </ligand>
</feature>
<dbReference type="GO" id="GO:0000902">
    <property type="term" value="P:cell morphogenesis"/>
    <property type="evidence" value="ECO:0007669"/>
    <property type="project" value="UniProtKB-UniRule"/>
</dbReference>
<dbReference type="CDD" id="cd03353">
    <property type="entry name" value="LbH_GlmU_C"/>
    <property type="match status" value="1"/>
</dbReference>
<dbReference type="InterPro" id="IPR011004">
    <property type="entry name" value="Trimer_LpxA-like_sf"/>
</dbReference>
<dbReference type="Pfam" id="PF00132">
    <property type="entry name" value="Hexapep"/>
    <property type="match status" value="1"/>
</dbReference>
<comment type="catalytic activity">
    <reaction evidence="17 20">
        <text>alpha-D-glucosamine 1-phosphate + acetyl-CoA = N-acetyl-alpha-D-glucosamine 1-phosphate + CoA + H(+)</text>
        <dbReference type="Rhea" id="RHEA:13725"/>
        <dbReference type="ChEBI" id="CHEBI:15378"/>
        <dbReference type="ChEBI" id="CHEBI:57287"/>
        <dbReference type="ChEBI" id="CHEBI:57288"/>
        <dbReference type="ChEBI" id="CHEBI:57776"/>
        <dbReference type="ChEBI" id="CHEBI:58516"/>
        <dbReference type="EC" id="2.3.1.157"/>
    </reaction>
</comment>
<evidence type="ECO:0000256" key="13">
    <source>
        <dbReference type="ARBA" id="ARBA00022984"/>
    </source>
</evidence>
<evidence type="ECO:0000256" key="16">
    <source>
        <dbReference type="ARBA" id="ARBA00023316"/>
    </source>
</evidence>
<keyword evidence="14 20" id="KW-0511">Multifunctional enzyme</keyword>
<gene>
    <name evidence="20" type="primary">glmU</name>
    <name evidence="22" type="ORF">BLM47_03625</name>
</gene>
<keyword evidence="13 20" id="KW-0573">Peptidoglycan synthesis</keyword>
<feature type="binding site" evidence="20">
    <location>
        <begin position="8"/>
        <end position="11"/>
    </location>
    <ligand>
        <name>UDP-N-acetyl-alpha-D-glucosamine</name>
        <dbReference type="ChEBI" id="CHEBI:57705"/>
    </ligand>
</feature>
<feature type="domain" description="Nucleotidyl transferase" evidence="21">
    <location>
        <begin position="5"/>
        <end position="218"/>
    </location>
</feature>
<dbReference type="GO" id="GO:0006048">
    <property type="term" value="P:UDP-N-acetylglucosamine biosynthetic process"/>
    <property type="evidence" value="ECO:0007669"/>
    <property type="project" value="UniProtKB-UniPathway"/>
</dbReference>
<feature type="binding site" evidence="20">
    <location>
        <position position="227"/>
    </location>
    <ligand>
        <name>UDP-N-acetyl-alpha-D-glucosamine</name>
        <dbReference type="ChEBI" id="CHEBI:57705"/>
    </ligand>
</feature>
<evidence type="ECO:0000313" key="23">
    <source>
        <dbReference type="Proteomes" id="UP000243688"/>
    </source>
</evidence>
<comment type="similarity">
    <text evidence="4 20">In the C-terminal section; belongs to the transferase hexapeptide repeat family.</text>
</comment>
<dbReference type="UniPathway" id="UPA00113">
    <property type="reaction ID" value="UER00532"/>
</dbReference>
<feature type="region of interest" description="Pyrophosphorylase" evidence="20">
    <location>
        <begin position="1"/>
        <end position="229"/>
    </location>
</feature>
<dbReference type="Pfam" id="PF00483">
    <property type="entry name" value="NTP_transferase"/>
    <property type="match status" value="1"/>
</dbReference>
<feature type="binding site" evidence="20">
    <location>
        <position position="139"/>
    </location>
    <ligand>
        <name>UDP-N-acetyl-alpha-D-glucosamine</name>
        <dbReference type="ChEBI" id="CHEBI:57705"/>
    </ligand>
</feature>
<dbReference type="Gene3D" id="3.90.550.10">
    <property type="entry name" value="Spore Coat Polysaccharide Biosynthesis Protein SpsA, Chain A"/>
    <property type="match status" value="1"/>
</dbReference>
<name>A0A2A6E245_9BACL</name>
<comment type="caution">
    <text evidence="20">Lacks conserved residue(s) required for the propagation of feature annotation.</text>
</comment>
<feature type="binding site" evidence="20">
    <location>
        <position position="376"/>
    </location>
    <ligand>
        <name>UDP-N-acetyl-alpha-D-glucosamine</name>
        <dbReference type="ChEBI" id="CHEBI:57705"/>
    </ligand>
</feature>
<comment type="similarity">
    <text evidence="5 20">In the N-terminal section; belongs to the N-acetylglucosamine-1-phosphate uridyltransferase family.</text>
</comment>
<dbReference type="InterPro" id="IPR038009">
    <property type="entry name" value="GlmU_C_LbH"/>
</dbReference>
<organism evidence="22 23">
    <name type="scientific">Candidatus Reconcilbacillus cellulovorans</name>
    <dbReference type="NCBI Taxonomy" id="1906605"/>
    <lineage>
        <taxon>Bacteria</taxon>
        <taxon>Bacillati</taxon>
        <taxon>Bacillota</taxon>
        <taxon>Bacilli</taxon>
        <taxon>Bacillales</taxon>
        <taxon>Paenibacillaceae</taxon>
        <taxon>Candidatus Reconcilbacillus</taxon>
    </lineage>
</organism>
<feature type="binding site" evidence="20">
    <location>
        <begin position="100"/>
        <end position="102"/>
    </location>
    <ligand>
        <name>UDP-N-acetyl-alpha-D-glucosamine</name>
        <dbReference type="ChEBI" id="CHEBI:57705"/>
    </ligand>
</feature>
<feature type="binding site" evidence="20">
    <location>
        <position position="22"/>
    </location>
    <ligand>
        <name>UDP-N-acetyl-alpha-D-glucosamine</name>
        <dbReference type="ChEBI" id="CHEBI:57705"/>
    </ligand>
</feature>
<evidence type="ECO:0000256" key="8">
    <source>
        <dbReference type="ARBA" id="ARBA00022695"/>
    </source>
</evidence>
<evidence type="ECO:0000256" key="6">
    <source>
        <dbReference type="ARBA" id="ARBA00022490"/>
    </source>
</evidence>
<keyword evidence="9 20" id="KW-0479">Metal-binding</keyword>
<proteinExistence type="inferred from homology"/>
<dbReference type="Gene3D" id="2.160.10.10">
    <property type="entry name" value="Hexapeptide repeat proteins"/>
    <property type="match status" value="1"/>
</dbReference>
<dbReference type="HAMAP" id="MF_01631">
    <property type="entry name" value="GlmU"/>
    <property type="match status" value="1"/>
</dbReference>
<feature type="binding site" evidence="20">
    <location>
        <position position="439"/>
    </location>
    <ligand>
        <name>acetyl-CoA</name>
        <dbReference type="ChEBI" id="CHEBI:57288"/>
    </ligand>
</feature>
<evidence type="ECO:0000256" key="5">
    <source>
        <dbReference type="ARBA" id="ARBA00007947"/>
    </source>
</evidence>
<dbReference type="PANTHER" id="PTHR43584">
    <property type="entry name" value="NUCLEOTIDYL TRANSFERASE"/>
    <property type="match status" value="1"/>
</dbReference>
<evidence type="ECO:0000256" key="17">
    <source>
        <dbReference type="ARBA" id="ARBA00048247"/>
    </source>
</evidence>
<feature type="region of interest" description="N-acetyltransferase" evidence="20">
    <location>
        <begin position="251"/>
        <end position="465"/>
    </location>
</feature>
<dbReference type="EMBL" id="MOXJ01000005">
    <property type="protein sequence ID" value="PDO11094.1"/>
    <property type="molecule type" value="Genomic_DNA"/>
</dbReference>
<dbReference type="InterPro" id="IPR001451">
    <property type="entry name" value="Hexapep"/>
</dbReference>
<dbReference type="SUPFAM" id="SSF53448">
    <property type="entry name" value="Nucleotide-diphospho-sugar transferases"/>
    <property type="match status" value="1"/>
</dbReference>
<keyword evidence="10 20" id="KW-0677">Repeat</keyword>
<dbReference type="GO" id="GO:0016020">
    <property type="term" value="C:membrane"/>
    <property type="evidence" value="ECO:0007669"/>
    <property type="project" value="GOC"/>
</dbReference>
<dbReference type="GO" id="GO:0000287">
    <property type="term" value="F:magnesium ion binding"/>
    <property type="evidence" value="ECO:0007669"/>
    <property type="project" value="UniProtKB-UniRule"/>
</dbReference>
<dbReference type="NCBIfam" id="TIGR01173">
    <property type="entry name" value="glmU"/>
    <property type="match status" value="1"/>
</dbReference>
<dbReference type="EC" id="2.3.1.157" evidence="20"/>
<evidence type="ECO:0000256" key="20">
    <source>
        <dbReference type="HAMAP-Rule" id="MF_01631"/>
    </source>
</evidence>
<dbReference type="AlphaFoldDB" id="A0A2A6E245"/>
<evidence type="ECO:0000256" key="19">
    <source>
        <dbReference type="ARBA" id="ARBA00049628"/>
    </source>
</evidence>
<dbReference type="CDD" id="cd02540">
    <property type="entry name" value="GT2_GlmU_N_bac"/>
    <property type="match status" value="1"/>
</dbReference>
<feature type="binding site" evidence="20">
    <location>
        <position position="154"/>
    </location>
    <ligand>
        <name>UDP-N-acetyl-alpha-D-glucosamine</name>
        <dbReference type="ChEBI" id="CHEBI:57705"/>
    </ligand>
</feature>
<feature type="binding site" evidence="20">
    <location>
        <position position="404"/>
    </location>
    <ligand>
        <name>acetyl-CoA</name>
        <dbReference type="ChEBI" id="CHEBI:57288"/>
    </ligand>
</feature>
<comment type="pathway">
    <text evidence="2 20">Nucleotide-sugar biosynthesis; UDP-N-acetyl-alpha-D-glucosamine biosynthesis; N-acetyl-alpha-D-glucosamine 1-phosphate from alpha-D-glucosamine 6-phosphate (route II): step 2/2.</text>
</comment>
<keyword evidence="16 20" id="KW-0961">Cell wall biogenesis/degradation</keyword>
<dbReference type="EC" id="2.7.7.23" evidence="20"/>
<dbReference type="InterPro" id="IPR005835">
    <property type="entry name" value="NTP_transferase_dom"/>
</dbReference>
<evidence type="ECO:0000256" key="15">
    <source>
        <dbReference type="ARBA" id="ARBA00023315"/>
    </source>
</evidence>
<evidence type="ECO:0000256" key="18">
    <source>
        <dbReference type="ARBA" id="ARBA00048493"/>
    </source>
</evidence>
<dbReference type="PANTHER" id="PTHR43584:SF3">
    <property type="entry name" value="BIFUNCTIONAL PROTEIN GLMU"/>
    <property type="match status" value="1"/>
</dbReference>
<dbReference type="Proteomes" id="UP000243688">
    <property type="component" value="Unassembled WGS sequence"/>
</dbReference>
<comment type="pathway">
    <text evidence="3 20">Nucleotide-sugar biosynthesis; UDP-N-acetyl-alpha-D-glucosamine biosynthesis; UDP-N-acetyl-alpha-D-glucosamine from N-acetyl-alpha-D-glucosamine 1-phosphate: step 1/1.</text>
</comment>
<comment type="catalytic activity">
    <reaction evidence="18 20">
        <text>N-acetyl-alpha-D-glucosamine 1-phosphate + UTP + H(+) = UDP-N-acetyl-alpha-D-glucosamine + diphosphate</text>
        <dbReference type="Rhea" id="RHEA:13509"/>
        <dbReference type="ChEBI" id="CHEBI:15378"/>
        <dbReference type="ChEBI" id="CHEBI:33019"/>
        <dbReference type="ChEBI" id="CHEBI:46398"/>
        <dbReference type="ChEBI" id="CHEBI:57705"/>
        <dbReference type="ChEBI" id="CHEBI:57776"/>
        <dbReference type="EC" id="2.7.7.23"/>
    </reaction>
</comment>
<comment type="cofactor">
    <cofactor evidence="20">
        <name>Mg(2+)</name>
        <dbReference type="ChEBI" id="CHEBI:18420"/>
    </cofactor>
    <text evidence="20">Binds 1 Mg(2+) ion per subunit.</text>
</comment>
<evidence type="ECO:0000256" key="10">
    <source>
        <dbReference type="ARBA" id="ARBA00022737"/>
    </source>
</evidence>
<dbReference type="GO" id="GO:0009252">
    <property type="term" value="P:peptidoglycan biosynthetic process"/>
    <property type="evidence" value="ECO:0007669"/>
    <property type="project" value="UniProtKB-UniRule"/>
</dbReference>
<sequence length="465" mass="49736">MKCTAIVLAAGEGKRMRSRTPKVLHPVCGKPMIGHVVEAVRRTANRVIVVVGRGAEAVQAYLGDAVEYAVQPEPLGTGHAVMQARSLVESGEAEVVLVASGDSPLIRPETLEEMVRLHAEKRAAVTLLTAERDDPGGYGRVVRAADGSVARIVEDKDCSPEEAAVKEINAGVYCFDRRLLFSALARVTNRNAQGEYYLTDVVGILCAEGATAAAFKTSDPAEAFGVNDRLALAEAERLMRRRINRHHLQNGVTMIDPDRVYVDADVEIGPDTVLYPGVSLRGRTRIGAECVIGPDADITDSDIGDRVKIRYSVLAGARVGPDSDVGPFAYVRPGSVIGASVRVGDFVEIKNSTIGDGSKVPHLSYVGDARVGSGVNIGCGAITANYDGYRKHTTIIEDGAFIGSNVNLIAPVRIGRGAYVVAGSTITHDVGEDELAIARERQINKPGYASRLRERIRNRSADSRD</sequence>
<dbReference type="NCBIfam" id="NF010934">
    <property type="entry name" value="PRK14354.1"/>
    <property type="match status" value="1"/>
</dbReference>
<feature type="binding site" evidence="20">
    <location>
        <position position="71"/>
    </location>
    <ligand>
        <name>UDP-N-acetyl-alpha-D-glucosamine</name>
        <dbReference type="ChEBI" id="CHEBI:57705"/>
    </ligand>
</feature>
<comment type="pathway">
    <text evidence="20">Bacterial outer membrane biogenesis; LPS lipid A biosynthesis.</text>
</comment>
<evidence type="ECO:0000256" key="2">
    <source>
        <dbReference type="ARBA" id="ARBA00005166"/>
    </source>
</evidence>
<accession>A0A2A6E245</accession>
<evidence type="ECO:0000256" key="14">
    <source>
        <dbReference type="ARBA" id="ARBA00023268"/>
    </source>
</evidence>
<feature type="binding site" evidence="20">
    <location>
        <position position="169"/>
    </location>
    <ligand>
        <name>UDP-N-acetyl-alpha-D-glucosamine</name>
        <dbReference type="ChEBI" id="CHEBI:57705"/>
    </ligand>
</feature>
<dbReference type="InterPro" id="IPR029044">
    <property type="entry name" value="Nucleotide-diphossugar_trans"/>
</dbReference>
<feature type="binding site" evidence="20">
    <location>
        <position position="350"/>
    </location>
    <ligand>
        <name>UDP-N-acetyl-alpha-D-glucosamine</name>
        <dbReference type="ChEBI" id="CHEBI:57705"/>
    </ligand>
</feature>
<keyword evidence="12 20" id="KW-0133">Cell shape</keyword>
<dbReference type="SUPFAM" id="SSF51161">
    <property type="entry name" value="Trimeric LpxA-like enzymes"/>
    <property type="match status" value="1"/>
</dbReference>
<feature type="active site" description="Proton acceptor" evidence="20">
    <location>
        <position position="362"/>
    </location>
</feature>
<keyword evidence="6 20" id="KW-0963">Cytoplasm</keyword>
<evidence type="ECO:0000256" key="4">
    <source>
        <dbReference type="ARBA" id="ARBA00007707"/>
    </source>
</evidence>
<feature type="binding site" evidence="20">
    <location>
        <position position="365"/>
    </location>
    <ligand>
        <name>UDP-N-acetyl-alpha-D-glucosamine</name>
        <dbReference type="ChEBI" id="CHEBI:57705"/>
    </ligand>
</feature>
<dbReference type="GO" id="GO:0008360">
    <property type="term" value="P:regulation of cell shape"/>
    <property type="evidence" value="ECO:0007669"/>
    <property type="project" value="UniProtKB-KW"/>
</dbReference>
<dbReference type="InterPro" id="IPR005882">
    <property type="entry name" value="Bifunctional_GlmU"/>
</dbReference>
<dbReference type="GO" id="GO:0005737">
    <property type="term" value="C:cytoplasm"/>
    <property type="evidence" value="ECO:0007669"/>
    <property type="project" value="UniProtKB-SubCell"/>
</dbReference>
<evidence type="ECO:0000259" key="21">
    <source>
        <dbReference type="Pfam" id="PF00483"/>
    </source>
</evidence>
<evidence type="ECO:0000256" key="7">
    <source>
        <dbReference type="ARBA" id="ARBA00022679"/>
    </source>
</evidence>
<feature type="binding site" evidence="20">
    <location>
        <begin position="76"/>
        <end position="77"/>
    </location>
    <ligand>
        <name>UDP-N-acetyl-alpha-D-glucosamine</name>
        <dbReference type="ChEBI" id="CHEBI:57705"/>
    </ligand>
</feature>
<feature type="binding site" evidence="20">
    <location>
        <position position="227"/>
    </location>
    <ligand>
        <name>Mg(2+)</name>
        <dbReference type="ChEBI" id="CHEBI:18420"/>
    </ligand>
</feature>
<evidence type="ECO:0000256" key="9">
    <source>
        <dbReference type="ARBA" id="ARBA00022723"/>
    </source>
</evidence>
<feature type="binding site" evidence="20">
    <location>
        <position position="422"/>
    </location>
    <ligand>
        <name>acetyl-CoA</name>
        <dbReference type="ChEBI" id="CHEBI:57288"/>
    </ligand>
</feature>
<evidence type="ECO:0000256" key="1">
    <source>
        <dbReference type="ARBA" id="ARBA00004496"/>
    </source>
</evidence>
<keyword evidence="7 20" id="KW-0808">Transferase</keyword>
<feature type="binding site" evidence="20">
    <location>
        <begin position="385"/>
        <end position="386"/>
    </location>
    <ligand>
        <name>acetyl-CoA</name>
        <dbReference type="ChEBI" id="CHEBI:57288"/>
    </ligand>
</feature>
<feature type="binding site" evidence="20">
    <location>
        <position position="332"/>
    </location>
    <ligand>
        <name>UDP-N-acetyl-alpha-D-glucosamine</name>
        <dbReference type="ChEBI" id="CHEBI:57705"/>
    </ligand>
</feature>
<evidence type="ECO:0000256" key="3">
    <source>
        <dbReference type="ARBA" id="ARBA00005208"/>
    </source>
</evidence>
<feature type="region of interest" description="Linker" evidence="20">
    <location>
        <begin position="230"/>
        <end position="250"/>
    </location>
</feature>
<comment type="function">
    <text evidence="19 20">Catalyzes the last two sequential reactions in the de novo biosynthetic pathway for UDP-N-acetylglucosamine (UDP-GlcNAc). The C-terminal domain catalyzes the transfer of acetyl group from acetyl coenzyme A to glucosamine-1-phosphate (GlcN-1-P) to produce N-acetylglucosamine-1-phosphate (GlcNAc-1-P), which is converted into UDP-GlcNAc by the transfer of uridine 5-monophosphate (from uridine 5-triphosphate), a reaction catalyzed by the N-terminal domain.</text>
</comment>
<protein>
    <recommendedName>
        <fullName evidence="20">Bifunctional protein GlmU</fullName>
    </recommendedName>
    <domain>
        <recommendedName>
            <fullName evidence="20">UDP-N-acetylglucosamine pyrophosphorylase</fullName>
            <ecNumber evidence="20">2.7.7.23</ecNumber>
        </recommendedName>
        <alternativeName>
            <fullName evidence="20">N-acetylglucosamine-1-phosphate uridyltransferase</fullName>
        </alternativeName>
    </domain>
    <domain>
        <recommendedName>
            <fullName evidence="20">Glucosamine-1-phosphate N-acetyltransferase</fullName>
            <ecNumber evidence="20">2.3.1.157</ecNumber>
        </recommendedName>
    </domain>
</protein>
<evidence type="ECO:0000313" key="22">
    <source>
        <dbReference type="EMBL" id="PDO11094.1"/>
    </source>
</evidence>
<reference evidence="22 23" key="1">
    <citation type="submission" date="2016-12" db="EMBL/GenBank/DDBJ databases">
        <title>Candidatus Reconcilibacillus cellulovorans genome.</title>
        <authorList>
            <person name="Kolinko S."/>
            <person name="Wu Y.-W."/>
            <person name="Tachea F."/>
            <person name="Denzel E."/>
            <person name="Hiras J."/>
            <person name="Baecker N."/>
            <person name="Chan L.J."/>
            <person name="Eichorst S.A."/>
            <person name="Frey D."/>
            <person name="Adams P.D."/>
            <person name="Pray T."/>
            <person name="Tanjore D."/>
            <person name="Petzold C.J."/>
            <person name="Gladden J.M."/>
            <person name="Simmons B.A."/>
            <person name="Singer S.W."/>
        </authorList>
    </citation>
    <scope>NUCLEOTIDE SEQUENCE [LARGE SCALE GENOMIC DNA]</scope>
    <source>
        <strain evidence="22">JTherm</strain>
    </source>
</reference>